<evidence type="ECO:0000313" key="3">
    <source>
        <dbReference type="Proteomes" id="UP000655287"/>
    </source>
</evidence>
<name>A0A919QZ39_9ACTN</name>
<reference evidence="2" key="1">
    <citation type="submission" date="2021-01" db="EMBL/GenBank/DDBJ databases">
        <title>Whole genome shotgun sequence of Sphaerisporangium rufum NBRC 109079.</title>
        <authorList>
            <person name="Komaki H."/>
            <person name="Tamura T."/>
        </authorList>
    </citation>
    <scope>NUCLEOTIDE SEQUENCE</scope>
    <source>
        <strain evidence="2">NBRC 109079</strain>
    </source>
</reference>
<keyword evidence="3" id="KW-1185">Reference proteome</keyword>
<evidence type="ECO:0000259" key="1">
    <source>
        <dbReference type="Pfam" id="PF04149"/>
    </source>
</evidence>
<feature type="domain" description="DUF397" evidence="1">
    <location>
        <begin position="6"/>
        <end position="59"/>
    </location>
</feature>
<dbReference type="Proteomes" id="UP000655287">
    <property type="component" value="Unassembled WGS sequence"/>
</dbReference>
<sequence>MDLTQAHWRTSSYTSGNGGNCVEVAEFPDSIAVRDSKRRTGGHLRVSRAEWRDFLATIKER</sequence>
<proteinExistence type="predicted"/>
<evidence type="ECO:0000313" key="2">
    <source>
        <dbReference type="EMBL" id="GII75983.1"/>
    </source>
</evidence>
<dbReference type="RefSeq" id="WP_203982617.1">
    <property type="nucleotide sequence ID" value="NZ_BOOU01000013.1"/>
</dbReference>
<protein>
    <recommendedName>
        <fullName evidence="1">DUF397 domain-containing protein</fullName>
    </recommendedName>
</protein>
<comment type="caution">
    <text evidence="2">The sequence shown here is derived from an EMBL/GenBank/DDBJ whole genome shotgun (WGS) entry which is preliminary data.</text>
</comment>
<dbReference type="EMBL" id="BOOU01000013">
    <property type="protein sequence ID" value="GII75983.1"/>
    <property type="molecule type" value="Genomic_DNA"/>
</dbReference>
<gene>
    <name evidence="2" type="ORF">Sru01_09650</name>
</gene>
<organism evidence="2 3">
    <name type="scientific">Sphaerisporangium rufum</name>
    <dbReference type="NCBI Taxonomy" id="1381558"/>
    <lineage>
        <taxon>Bacteria</taxon>
        <taxon>Bacillati</taxon>
        <taxon>Actinomycetota</taxon>
        <taxon>Actinomycetes</taxon>
        <taxon>Streptosporangiales</taxon>
        <taxon>Streptosporangiaceae</taxon>
        <taxon>Sphaerisporangium</taxon>
    </lineage>
</organism>
<dbReference type="InterPro" id="IPR007278">
    <property type="entry name" value="DUF397"/>
</dbReference>
<dbReference type="AlphaFoldDB" id="A0A919QZ39"/>
<accession>A0A919QZ39</accession>
<dbReference type="Pfam" id="PF04149">
    <property type="entry name" value="DUF397"/>
    <property type="match status" value="1"/>
</dbReference>